<comment type="caution">
    <text evidence="1">The sequence shown here is derived from an EMBL/GenBank/DDBJ whole genome shotgun (WGS) entry which is preliminary data.</text>
</comment>
<accession>A0A6G0XKA4</accession>
<evidence type="ECO:0000313" key="1">
    <source>
        <dbReference type="EMBL" id="KAF0740823.1"/>
    </source>
</evidence>
<keyword evidence="2" id="KW-1185">Reference proteome</keyword>
<evidence type="ECO:0000313" key="2">
    <source>
        <dbReference type="Proteomes" id="UP000478052"/>
    </source>
</evidence>
<organism evidence="1 2">
    <name type="scientific">Aphis craccivora</name>
    <name type="common">Cowpea aphid</name>
    <dbReference type="NCBI Taxonomy" id="307492"/>
    <lineage>
        <taxon>Eukaryota</taxon>
        <taxon>Metazoa</taxon>
        <taxon>Ecdysozoa</taxon>
        <taxon>Arthropoda</taxon>
        <taxon>Hexapoda</taxon>
        <taxon>Insecta</taxon>
        <taxon>Pterygota</taxon>
        <taxon>Neoptera</taxon>
        <taxon>Paraneoptera</taxon>
        <taxon>Hemiptera</taxon>
        <taxon>Sternorrhyncha</taxon>
        <taxon>Aphidomorpha</taxon>
        <taxon>Aphidoidea</taxon>
        <taxon>Aphididae</taxon>
        <taxon>Aphidini</taxon>
        <taxon>Aphis</taxon>
        <taxon>Aphis</taxon>
    </lineage>
</organism>
<proteinExistence type="predicted"/>
<name>A0A6G0XKA4_APHCR</name>
<dbReference type="Proteomes" id="UP000478052">
    <property type="component" value="Unassembled WGS sequence"/>
</dbReference>
<dbReference type="EMBL" id="VUJU01007761">
    <property type="protein sequence ID" value="KAF0740823.1"/>
    <property type="molecule type" value="Genomic_DNA"/>
</dbReference>
<protein>
    <submittedName>
        <fullName evidence="1">Uncharacterized protein</fullName>
    </submittedName>
</protein>
<sequence>MASCPNVTLYGIQIPPSQSVKYPGLLLDRRLTWAQHTKSKRLKLSNRLRMLSSLLHRNTHTNLKIKLLIYKTGYSMKQYVSTKDFISNYRNPPRWIKCRWCRDLLSET</sequence>
<reference evidence="1 2" key="1">
    <citation type="submission" date="2019-08" db="EMBL/GenBank/DDBJ databases">
        <title>Whole genome of Aphis craccivora.</title>
        <authorList>
            <person name="Voronova N.V."/>
            <person name="Shulinski R.S."/>
            <person name="Bandarenka Y.V."/>
            <person name="Zhorov D.G."/>
            <person name="Warner D."/>
        </authorList>
    </citation>
    <scope>NUCLEOTIDE SEQUENCE [LARGE SCALE GENOMIC DNA]</scope>
    <source>
        <strain evidence="1">180601</strain>
        <tissue evidence="1">Whole Body</tissue>
    </source>
</reference>
<dbReference type="AlphaFoldDB" id="A0A6G0XKA4"/>
<gene>
    <name evidence="1" type="ORF">FWK35_00022202</name>
</gene>
<dbReference type="OrthoDB" id="8068988at2759"/>